<comment type="caution">
    <text evidence="1">The sequence shown here is derived from an EMBL/GenBank/DDBJ whole genome shotgun (WGS) entry which is preliminary data.</text>
</comment>
<name>A0A4Y3PN36_BREPA</name>
<dbReference type="EMBL" id="BJMH01000065">
    <property type="protein sequence ID" value="GEB35880.1"/>
    <property type="molecule type" value="Genomic_DNA"/>
</dbReference>
<dbReference type="RefSeq" id="WP_167470343.1">
    <property type="nucleotide sequence ID" value="NZ_BJMH01000065.1"/>
</dbReference>
<evidence type="ECO:0000313" key="2">
    <source>
        <dbReference type="Proteomes" id="UP000316882"/>
    </source>
</evidence>
<reference evidence="1 2" key="1">
    <citation type="submission" date="2019-06" db="EMBL/GenBank/DDBJ databases">
        <title>Whole genome shotgun sequence of Brevibacillus parabrevis NBRC 12334.</title>
        <authorList>
            <person name="Hosoyama A."/>
            <person name="Uohara A."/>
            <person name="Ohji S."/>
            <person name="Ichikawa N."/>
        </authorList>
    </citation>
    <scope>NUCLEOTIDE SEQUENCE [LARGE SCALE GENOMIC DNA]</scope>
    <source>
        <strain evidence="1 2">NBRC 12334</strain>
    </source>
</reference>
<dbReference type="AlphaFoldDB" id="A0A4Y3PN36"/>
<organism evidence="1 2">
    <name type="scientific">Brevibacillus parabrevis</name>
    <dbReference type="NCBI Taxonomy" id="54914"/>
    <lineage>
        <taxon>Bacteria</taxon>
        <taxon>Bacillati</taxon>
        <taxon>Bacillota</taxon>
        <taxon>Bacilli</taxon>
        <taxon>Bacillales</taxon>
        <taxon>Paenibacillaceae</taxon>
        <taxon>Brevibacillus</taxon>
    </lineage>
</organism>
<dbReference type="Proteomes" id="UP000316882">
    <property type="component" value="Unassembled WGS sequence"/>
</dbReference>
<accession>A0A4Y3PN36</accession>
<dbReference type="GeneID" id="87613051"/>
<protein>
    <submittedName>
        <fullName evidence="1">Uncharacterized protein</fullName>
    </submittedName>
</protein>
<sequence length="183" mass="21251">MEHGQRFVEEFPEVGELLEQLLVKRELDEWYKKKCAEKLDVPIELNEIGNLKEIECRNMFSPSADILIHLQDISGKEGFLLSQQINIKVSKLIPIYILDFSYSLRHNLIEGPLEIVGTAESLEMIQGINQINRIMTLKGYSEISHLYDFYDTVYEWDVLPSIKPFNRRLTLGDALFTDVLELC</sequence>
<proteinExistence type="predicted"/>
<evidence type="ECO:0000313" key="1">
    <source>
        <dbReference type="EMBL" id="GEB35880.1"/>
    </source>
</evidence>
<keyword evidence="2" id="KW-1185">Reference proteome</keyword>
<gene>
    <name evidence="1" type="ORF">BPA01_54600</name>
</gene>